<dbReference type="Proteomes" id="UP000814140">
    <property type="component" value="Unassembled WGS sequence"/>
</dbReference>
<name>A0ACB8T3A8_9AGAM</name>
<comment type="caution">
    <text evidence="1">The sequence shown here is derived from an EMBL/GenBank/DDBJ whole genome shotgun (WGS) entry which is preliminary data.</text>
</comment>
<proteinExistence type="predicted"/>
<organism evidence="1 2">
    <name type="scientific">Artomyces pyxidatus</name>
    <dbReference type="NCBI Taxonomy" id="48021"/>
    <lineage>
        <taxon>Eukaryota</taxon>
        <taxon>Fungi</taxon>
        <taxon>Dikarya</taxon>
        <taxon>Basidiomycota</taxon>
        <taxon>Agaricomycotina</taxon>
        <taxon>Agaricomycetes</taxon>
        <taxon>Russulales</taxon>
        <taxon>Auriscalpiaceae</taxon>
        <taxon>Artomyces</taxon>
    </lineage>
</organism>
<keyword evidence="2" id="KW-1185">Reference proteome</keyword>
<evidence type="ECO:0000313" key="1">
    <source>
        <dbReference type="EMBL" id="KAI0063238.1"/>
    </source>
</evidence>
<dbReference type="EMBL" id="MU277204">
    <property type="protein sequence ID" value="KAI0063238.1"/>
    <property type="molecule type" value="Genomic_DNA"/>
</dbReference>
<protein>
    <submittedName>
        <fullName evidence="1">Uncharacterized protein</fullName>
    </submittedName>
</protein>
<evidence type="ECO:0000313" key="2">
    <source>
        <dbReference type="Proteomes" id="UP000814140"/>
    </source>
</evidence>
<sequence length="395" mass="42809">MSSSSSSVATPPTIPYDPVPLSPASEDRIVRFDDACILIPLPPSRSLLPKLLSKSYSLPLFKRKPQPDPPLSPVSLQHEERDASFSFPRRSKKSPSPSRGFRFDDEKTLHSCLVHHDTSAPHTPRLRARRPSLPLPEHPSLITVPLRPCCPDCFAITESALLEGDNWTEHFTRAARRRRSASVDNHHRQMRIHDMGKSDDVWPENVAPAEEGLSTFLTAIAIDEVAKAVMRKSVDVPLAGPQPSSSPEEITRLDGALSKSRKMSPYEDDDDDAEYMPAILAHRPPLSPIPSTNVSVDHLPIGGGAESPAFVSGAMTASPKTDSYITAYTSSSGPSSPLLTTPPQTYPDFGATHVHLSDSPPLKRSPFHIPSGASFLRVGADVLKGVSALSGPVSQ</sequence>
<accession>A0ACB8T3A8</accession>
<gene>
    <name evidence="1" type="ORF">BV25DRAFT_1824830</name>
</gene>
<reference evidence="1" key="1">
    <citation type="submission" date="2021-03" db="EMBL/GenBank/DDBJ databases">
        <authorList>
            <consortium name="DOE Joint Genome Institute"/>
            <person name="Ahrendt S."/>
            <person name="Looney B.P."/>
            <person name="Miyauchi S."/>
            <person name="Morin E."/>
            <person name="Drula E."/>
            <person name="Courty P.E."/>
            <person name="Chicoki N."/>
            <person name="Fauchery L."/>
            <person name="Kohler A."/>
            <person name="Kuo A."/>
            <person name="Labutti K."/>
            <person name="Pangilinan J."/>
            <person name="Lipzen A."/>
            <person name="Riley R."/>
            <person name="Andreopoulos W."/>
            <person name="He G."/>
            <person name="Johnson J."/>
            <person name="Barry K.W."/>
            <person name="Grigoriev I.V."/>
            <person name="Nagy L."/>
            <person name="Hibbett D."/>
            <person name="Henrissat B."/>
            <person name="Matheny P.B."/>
            <person name="Labbe J."/>
            <person name="Martin F."/>
        </authorList>
    </citation>
    <scope>NUCLEOTIDE SEQUENCE</scope>
    <source>
        <strain evidence="1">HHB10654</strain>
    </source>
</reference>
<reference evidence="1" key="2">
    <citation type="journal article" date="2022" name="New Phytol.">
        <title>Evolutionary transition to the ectomycorrhizal habit in the genomes of a hyperdiverse lineage of mushroom-forming fungi.</title>
        <authorList>
            <person name="Looney B."/>
            <person name="Miyauchi S."/>
            <person name="Morin E."/>
            <person name="Drula E."/>
            <person name="Courty P.E."/>
            <person name="Kohler A."/>
            <person name="Kuo A."/>
            <person name="LaButti K."/>
            <person name="Pangilinan J."/>
            <person name="Lipzen A."/>
            <person name="Riley R."/>
            <person name="Andreopoulos W."/>
            <person name="He G."/>
            <person name="Johnson J."/>
            <person name="Nolan M."/>
            <person name="Tritt A."/>
            <person name="Barry K.W."/>
            <person name="Grigoriev I.V."/>
            <person name="Nagy L.G."/>
            <person name="Hibbett D."/>
            <person name="Henrissat B."/>
            <person name="Matheny P.B."/>
            <person name="Labbe J."/>
            <person name="Martin F.M."/>
        </authorList>
    </citation>
    <scope>NUCLEOTIDE SEQUENCE</scope>
    <source>
        <strain evidence="1">HHB10654</strain>
    </source>
</reference>